<organism evidence="1 2">
    <name type="scientific">Arachis hypogaea</name>
    <name type="common">Peanut</name>
    <dbReference type="NCBI Taxonomy" id="3818"/>
    <lineage>
        <taxon>Eukaryota</taxon>
        <taxon>Viridiplantae</taxon>
        <taxon>Streptophyta</taxon>
        <taxon>Embryophyta</taxon>
        <taxon>Tracheophyta</taxon>
        <taxon>Spermatophyta</taxon>
        <taxon>Magnoliopsida</taxon>
        <taxon>eudicotyledons</taxon>
        <taxon>Gunneridae</taxon>
        <taxon>Pentapetalae</taxon>
        <taxon>rosids</taxon>
        <taxon>fabids</taxon>
        <taxon>Fabales</taxon>
        <taxon>Fabaceae</taxon>
        <taxon>Papilionoideae</taxon>
        <taxon>50 kb inversion clade</taxon>
        <taxon>dalbergioids sensu lato</taxon>
        <taxon>Dalbergieae</taxon>
        <taxon>Pterocarpus clade</taxon>
        <taxon>Arachis</taxon>
    </lineage>
</organism>
<dbReference type="Proteomes" id="UP000289738">
    <property type="component" value="Chromosome A01"/>
</dbReference>
<evidence type="ECO:0000313" key="2">
    <source>
        <dbReference type="Proteomes" id="UP000289738"/>
    </source>
</evidence>
<accession>A0A445ENF4</accession>
<protein>
    <submittedName>
        <fullName evidence="1">Uncharacterized protein</fullName>
    </submittedName>
</protein>
<name>A0A445ENF4_ARAHY</name>
<comment type="caution">
    <text evidence="1">The sequence shown here is derived from an EMBL/GenBank/DDBJ whole genome shotgun (WGS) entry which is preliminary data.</text>
</comment>
<proteinExistence type="predicted"/>
<dbReference type="EMBL" id="SDMP01000001">
    <property type="protein sequence ID" value="RYR76911.1"/>
    <property type="molecule type" value="Genomic_DNA"/>
</dbReference>
<dbReference type="AlphaFoldDB" id="A0A445ENF4"/>
<sequence>MKEFQAAILHKVQQEGKKKGHIHFTSQNTKNAKGPTKKAQTYLNPQCSALVYWVALYSWRVKKSTSQIPKIQRLLLSFSSFHYLCGSHLNTTTCHHHPSCLHPFIIFPHRKSNHFIMLPLLSKENKIYKKKLHVLNGVRSDHPQCRVIDEQTKITVQLFVSLAVIVAVVREVPLNELLQPGLQIGGGFVPEFPPGRTDIGVSERNVAVSRHIHNIPLGLNLQVTLQYTHQSWNGHGRSVTQIKDPIRSGPSLLPTRPGTLACVSHVGPPPGPIDSEKPQARDGKPVYVIVTVRDLLAGFLCRGVEAGGLVGPISFGEWDLVVEPVDGA</sequence>
<evidence type="ECO:0000313" key="1">
    <source>
        <dbReference type="EMBL" id="RYR76911.1"/>
    </source>
</evidence>
<reference evidence="1 2" key="1">
    <citation type="submission" date="2019-01" db="EMBL/GenBank/DDBJ databases">
        <title>Sequencing of cultivated peanut Arachis hypogaea provides insights into genome evolution and oil improvement.</title>
        <authorList>
            <person name="Chen X."/>
        </authorList>
    </citation>
    <scope>NUCLEOTIDE SEQUENCE [LARGE SCALE GENOMIC DNA]</scope>
    <source>
        <strain evidence="2">cv. Fuhuasheng</strain>
        <tissue evidence="1">Leaves</tissue>
    </source>
</reference>
<gene>
    <name evidence="1" type="ORF">Ahy_A01g001420</name>
</gene>
<keyword evidence="2" id="KW-1185">Reference proteome</keyword>